<name>A0ABQ4BM77_9ACTN</name>
<dbReference type="EMBL" id="BOMS01000131">
    <property type="protein sequence ID" value="GIE71727.1"/>
    <property type="molecule type" value="Genomic_DNA"/>
</dbReference>
<proteinExistence type="predicted"/>
<dbReference type="Proteomes" id="UP000624709">
    <property type="component" value="Unassembled WGS sequence"/>
</dbReference>
<keyword evidence="3" id="KW-1185">Reference proteome</keyword>
<reference evidence="2 3" key="1">
    <citation type="submission" date="2021-01" db="EMBL/GenBank/DDBJ databases">
        <title>Whole genome shotgun sequence of Actinoplanes palleronii NBRC 14916.</title>
        <authorList>
            <person name="Komaki H."/>
            <person name="Tamura T."/>
        </authorList>
    </citation>
    <scope>NUCLEOTIDE SEQUENCE [LARGE SCALE GENOMIC DNA]</scope>
    <source>
        <strain evidence="2 3">NBRC 14916</strain>
    </source>
</reference>
<evidence type="ECO:0008006" key="4">
    <source>
        <dbReference type="Google" id="ProtNLM"/>
    </source>
</evidence>
<feature type="region of interest" description="Disordered" evidence="1">
    <location>
        <begin position="55"/>
        <end position="77"/>
    </location>
</feature>
<gene>
    <name evidence="2" type="ORF">Apa02nite_078350</name>
</gene>
<accession>A0ABQ4BM77</accession>
<comment type="caution">
    <text evidence="2">The sequence shown here is derived from an EMBL/GenBank/DDBJ whole genome shotgun (WGS) entry which is preliminary data.</text>
</comment>
<evidence type="ECO:0000313" key="3">
    <source>
        <dbReference type="Proteomes" id="UP000624709"/>
    </source>
</evidence>
<evidence type="ECO:0000256" key="1">
    <source>
        <dbReference type="SAM" id="MobiDB-lite"/>
    </source>
</evidence>
<evidence type="ECO:0000313" key="2">
    <source>
        <dbReference type="EMBL" id="GIE71727.1"/>
    </source>
</evidence>
<organism evidence="2 3">
    <name type="scientific">Actinoplanes palleronii</name>
    <dbReference type="NCBI Taxonomy" id="113570"/>
    <lineage>
        <taxon>Bacteria</taxon>
        <taxon>Bacillati</taxon>
        <taxon>Actinomycetota</taxon>
        <taxon>Actinomycetes</taxon>
        <taxon>Micromonosporales</taxon>
        <taxon>Micromonosporaceae</taxon>
        <taxon>Actinoplanes</taxon>
    </lineage>
</organism>
<protein>
    <recommendedName>
        <fullName evidence="4">ATP-grasp domain-containing protein</fullName>
    </recommendedName>
</protein>
<sequence>MKQADLVARRQAELRARVEPHLDAGETLRAALWVARDSGLPMIVKIAPQGLPGMGGSLLSANPQSGLDGPEGSTAADLDRRLPEHPAVAVLALTDARLLLLTVSDALPPDREPAADARPAGFLGHLGQIGRRLFDQGEPAALPLLEPAWRCHRAALHAVGVSDPEGRLDLRFTDGSSLSVAAPALLALPFVEAARPDQIA</sequence>
<dbReference type="RefSeq" id="WP_203829528.1">
    <property type="nucleotide sequence ID" value="NZ_BAAATY010000043.1"/>
</dbReference>